<organism evidence="2 3">
    <name type="scientific">Rhizoctonia solani</name>
    <dbReference type="NCBI Taxonomy" id="456999"/>
    <lineage>
        <taxon>Eukaryota</taxon>
        <taxon>Fungi</taxon>
        <taxon>Dikarya</taxon>
        <taxon>Basidiomycota</taxon>
        <taxon>Agaricomycotina</taxon>
        <taxon>Agaricomycetes</taxon>
        <taxon>Cantharellales</taxon>
        <taxon>Ceratobasidiaceae</taxon>
        <taxon>Rhizoctonia</taxon>
    </lineage>
</organism>
<sequence>MGEGDLRYFLASSGVYCYDDYRNVWSEDGTLINDGSLNHEIDIDWDDDLLPPSFYVDFTPYWCSSDGLFAQDTDGTYYAIPIHTVYGGKQSNQPVQSQAPNASPFPQQNTVTQTTCDPDLLLLRTPPVDKSHTSPAIASSGVPPDQHDPYADLFSITSAHSTNPDCSTHGMVKNEPPPSKAVLNKKSPNHHRRPDSDFRQSSQFFGPCLSSFAFRY</sequence>
<protein>
    <submittedName>
        <fullName evidence="2">Uncharacterized protein</fullName>
    </submittedName>
</protein>
<gene>
    <name evidence="2" type="ORF">RDB_LOCUS65448</name>
</gene>
<dbReference type="Proteomes" id="UP000663827">
    <property type="component" value="Unassembled WGS sequence"/>
</dbReference>
<comment type="caution">
    <text evidence="2">The sequence shown here is derived from an EMBL/GenBank/DDBJ whole genome shotgun (WGS) entry which is preliminary data.</text>
</comment>
<proteinExistence type="predicted"/>
<evidence type="ECO:0000313" key="3">
    <source>
        <dbReference type="Proteomes" id="UP000663827"/>
    </source>
</evidence>
<evidence type="ECO:0000313" key="2">
    <source>
        <dbReference type="EMBL" id="CAE7132102.1"/>
    </source>
</evidence>
<dbReference type="EMBL" id="CAJNJQ010001309">
    <property type="protein sequence ID" value="CAE7132102.1"/>
    <property type="molecule type" value="Genomic_DNA"/>
</dbReference>
<name>A0A8H3DW28_9AGAM</name>
<evidence type="ECO:0000256" key="1">
    <source>
        <dbReference type="SAM" id="MobiDB-lite"/>
    </source>
</evidence>
<feature type="region of interest" description="Disordered" evidence="1">
    <location>
        <begin position="164"/>
        <end position="200"/>
    </location>
</feature>
<dbReference type="AlphaFoldDB" id="A0A8H3DW28"/>
<accession>A0A8H3DW28</accession>
<reference evidence="2" key="1">
    <citation type="submission" date="2021-01" db="EMBL/GenBank/DDBJ databases">
        <authorList>
            <person name="Kaushik A."/>
        </authorList>
    </citation>
    <scope>NUCLEOTIDE SEQUENCE</scope>
    <source>
        <strain evidence="2">AG5</strain>
    </source>
</reference>
<feature type="region of interest" description="Disordered" evidence="1">
    <location>
        <begin position="131"/>
        <end position="151"/>
    </location>
</feature>